<dbReference type="RefSeq" id="XP_029223311.1">
    <property type="nucleotide sequence ID" value="XM_029376730.1"/>
</dbReference>
<dbReference type="Proteomes" id="UP000284403">
    <property type="component" value="Unassembled WGS sequence"/>
</dbReference>
<reference evidence="1 2" key="1">
    <citation type="journal article" date="2018" name="BMC Genomics">
        <title>Genomic comparison of Trypanosoma conorhini and Trypanosoma rangeli to Trypanosoma cruzi strains of high and low virulence.</title>
        <authorList>
            <person name="Bradwell K.R."/>
            <person name="Koparde V.N."/>
            <person name="Matveyev A.V."/>
            <person name="Serrano M.G."/>
            <person name="Alves J.M."/>
            <person name="Parikh H."/>
            <person name="Huang B."/>
            <person name="Lee V."/>
            <person name="Espinosa-Alvarez O."/>
            <person name="Ortiz P.A."/>
            <person name="Costa-Martins A.G."/>
            <person name="Teixeira M.M."/>
            <person name="Buck G.A."/>
        </authorList>
    </citation>
    <scope>NUCLEOTIDE SEQUENCE [LARGE SCALE GENOMIC DNA]</scope>
    <source>
        <strain evidence="1 2">025E</strain>
    </source>
</reference>
<evidence type="ECO:0000313" key="2">
    <source>
        <dbReference type="Proteomes" id="UP000284403"/>
    </source>
</evidence>
<comment type="caution">
    <text evidence="1">The sequence shown here is derived from an EMBL/GenBank/DDBJ whole genome shotgun (WGS) entry which is preliminary data.</text>
</comment>
<evidence type="ECO:0000313" key="1">
    <source>
        <dbReference type="EMBL" id="RNE96327.1"/>
    </source>
</evidence>
<dbReference type="AlphaFoldDB" id="A0A3R7N4H7"/>
<accession>A0A3R7N4H7</accession>
<organism evidence="1 2">
    <name type="scientific">Trypanosoma conorhini</name>
    <dbReference type="NCBI Taxonomy" id="83891"/>
    <lineage>
        <taxon>Eukaryota</taxon>
        <taxon>Discoba</taxon>
        <taxon>Euglenozoa</taxon>
        <taxon>Kinetoplastea</taxon>
        <taxon>Metakinetoplastina</taxon>
        <taxon>Trypanosomatida</taxon>
        <taxon>Trypanosomatidae</taxon>
        <taxon>Trypanosoma</taxon>
    </lineage>
</organism>
<protein>
    <submittedName>
        <fullName evidence="1">Uncharacterized protein</fullName>
    </submittedName>
</protein>
<gene>
    <name evidence="1" type="ORF">Tco025E_09927</name>
</gene>
<name>A0A3R7N4H7_9TRYP</name>
<keyword evidence="2" id="KW-1185">Reference proteome</keyword>
<dbReference type="GeneID" id="40323538"/>
<dbReference type="EMBL" id="MKKU01001281">
    <property type="protein sequence ID" value="RNE96327.1"/>
    <property type="molecule type" value="Genomic_DNA"/>
</dbReference>
<sequence length="114" mass="12653">MFDPQTAGAFEALRALRRFESGECIPVFAVQWKYAAGSGPGEVFEHAHAGPAGRPRVFWNARALEATRVAARELSSPKEPLGRVGCSSEPLRQLKWNCARQRLPQAGHRRSRAR</sequence>
<proteinExistence type="predicted"/>